<keyword evidence="5 6" id="KW-0472">Membrane</keyword>
<dbReference type="Pfam" id="PF04024">
    <property type="entry name" value="PspC"/>
    <property type="match status" value="1"/>
</dbReference>
<dbReference type="PANTHER" id="PTHR33885:SF3">
    <property type="entry name" value="PHAGE SHOCK PROTEIN C"/>
    <property type="match status" value="1"/>
</dbReference>
<dbReference type="InterPro" id="IPR052027">
    <property type="entry name" value="PspC"/>
</dbReference>
<evidence type="ECO:0000256" key="2">
    <source>
        <dbReference type="ARBA" id="ARBA00022475"/>
    </source>
</evidence>
<dbReference type="GO" id="GO:0005886">
    <property type="term" value="C:plasma membrane"/>
    <property type="evidence" value="ECO:0007669"/>
    <property type="project" value="UniProtKB-SubCell"/>
</dbReference>
<evidence type="ECO:0000313" key="11">
    <source>
        <dbReference type="Proteomes" id="UP000235114"/>
    </source>
</evidence>
<evidence type="ECO:0000256" key="6">
    <source>
        <dbReference type="SAM" id="Phobius"/>
    </source>
</evidence>
<keyword evidence="3 6" id="KW-0812">Transmembrane</keyword>
<gene>
    <name evidence="8" type="ORF">CU635_04235</name>
    <name evidence="9" type="ORF">CVD25_06310</name>
</gene>
<keyword evidence="4 6" id="KW-1133">Transmembrane helix</keyword>
<feature type="transmembrane region" description="Helical" evidence="6">
    <location>
        <begin position="36"/>
        <end position="59"/>
    </location>
</feature>
<proteinExistence type="predicted"/>
<evidence type="ECO:0000313" key="8">
    <source>
        <dbReference type="EMBL" id="PLR85341.1"/>
    </source>
</evidence>
<dbReference type="PANTHER" id="PTHR33885">
    <property type="entry name" value="PHAGE SHOCK PROTEIN C"/>
    <property type="match status" value="1"/>
</dbReference>
<dbReference type="RefSeq" id="WP_101575938.1">
    <property type="nucleotide sequence ID" value="NZ_PGVA01000007.1"/>
</dbReference>
<evidence type="ECO:0000256" key="1">
    <source>
        <dbReference type="ARBA" id="ARBA00004162"/>
    </source>
</evidence>
<evidence type="ECO:0000256" key="5">
    <source>
        <dbReference type="ARBA" id="ARBA00023136"/>
    </source>
</evidence>
<accession>A0A2N5GQJ2</accession>
<dbReference type="AlphaFoldDB" id="A0A2N5GQJ2"/>
<evidence type="ECO:0000256" key="4">
    <source>
        <dbReference type="ARBA" id="ARBA00022989"/>
    </source>
</evidence>
<keyword evidence="11" id="KW-1185">Reference proteome</keyword>
<dbReference type="EMBL" id="PGVD01000016">
    <property type="protein sequence ID" value="PLR99339.1"/>
    <property type="molecule type" value="Genomic_DNA"/>
</dbReference>
<evidence type="ECO:0000256" key="3">
    <source>
        <dbReference type="ARBA" id="ARBA00022692"/>
    </source>
</evidence>
<evidence type="ECO:0000259" key="7">
    <source>
        <dbReference type="Pfam" id="PF04024"/>
    </source>
</evidence>
<name>A0A2N5GQJ2_9BACI</name>
<dbReference type="Proteomes" id="UP000235114">
    <property type="component" value="Unassembled WGS sequence"/>
</dbReference>
<dbReference type="EMBL" id="PGVA01000007">
    <property type="protein sequence ID" value="PLR85341.1"/>
    <property type="molecule type" value="Genomic_DNA"/>
</dbReference>
<reference evidence="8 10" key="1">
    <citation type="submission" date="2017-11" db="EMBL/GenBank/DDBJ databases">
        <title>Comparitive Functional Genomics of Dry Heat Resistant strains isolated from the Viking Spacecraft.</title>
        <authorList>
            <person name="Seuylemezian A."/>
            <person name="Cooper K."/>
            <person name="Vaishampayan P."/>
        </authorList>
    </citation>
    <scope>NUCLEOTIDE SEQUENCE [LARGE SCALE GENOMIC DNA]</scope>
    <source>
        <strain evidence="8 10">M4.6</strain>
    </source>
</reference>
<organism evidence="8 10">
    <name type="scientific">Bacillus canaveralius</name>
    <dbReference type="NCBI Taxonomy" id="1403243"/>
    <lineage>
        <taxon>Bacteria</taxon>
        <taxon>Bacillati</taxon>
        <taxon>Bacillota</taxon>
        <taxon>Bacilli</taxon>
        <taxon>Bacillales</taxon>
        <taxon>Bacillaceae</taxon>
        <taxon>Bacillus</taxon>
    </lineage>
</organism>
<evidence type="ECO:0000313" key="10">
    <source>
        <dbReference type="Proteomes" id="UP000234951"/>
    </source>
</evidence>
<feature type="domain" description="Phage shock protein PspC N-terminal" evidence="7">
    <location>
        <begin position="4"/>
        <end position="61"/>
    </location>
</feature>
<sequence length="64" mass="7197">MEMKLVRSRTDRKLAGVLGGLAQSLGINATILRVLFVILLFLTGFFPLTIVYLVLVFILPNKEY</sequence>
<reference evidence="9 11" key="2">
    <citation type="submission" date="2017-12" db="EMBL/GenBank/DDBJ databases">
        <title>Comparative Functional Genomics of Dry Heat Resistant strains isolated from the Viking Spacecraft.</title>
        <authorList>
            <person name="Seuylemezian A."/>
            <person name="Cooper K."/>
            <person name="Vaishampayan P."/>
        </authorList>
    </citation>
    <scope>NUCLEOTIDE SEQUENCE [LARGE SCALE GENOMIC DNA]</scope>
    <source>
        <strain evidence="9 11">ATCC 29669</strain>
    </source>
</reference>
<comment type="caution">
    <text evidence="8">The sequence shown here is derived from an EMBL/GenBank/DDBJ whole genome shotgun (WGS) entry which is preliminary data.</text>
</comment>
<evidence type="ECO:0000313" key="9">
    <source>
        <dbReference type="EMBL" id="PLR99339.1"/>
    </source>
</evidence>
<dbReference type="InterPro" id="IPR007168">
    <property type="entry name" value="Phageshock_PspC_N"/>
</dbReference>
<dbReference type="Proteomes" id="UP000234951">
    <property type="component" value="Unassembled WGS sequence"/>
</dbReference>
<comment type="subcellular location">
    <subcellularLocation>
        <location evidence="1">Cell membrane</location>
        <topology evidence="1">Single-pass membrane protein</topology>
    </subcellularLocation>
</comment>
<keyword evidence="2" id="KW-1003">Cell membrane</keyword>
<protein>
    <recommendedName>
        <fullName evidence="7">Phage shock protein PspC N-terminal domain-containing protein</fullName>
    </recommendedName>
</protein>